<protein>
    <recommendedName>
        <fullName evidence="5">ABC transporter substrate-binding protein</fullName>
    </recommendedName>
</protein>
<evidence type="ECO:0000313" key="4">
    <source>
        <dbReference type="Proteomes" id="UP000076927"/>
    </source>
</evidence>
<dbReference type="Proteomes" id="UP000076927">
    <property type="component" value="Chromosome"/>
</dbReference>
<name>A0A172TE36_9BACL</name>
<feature type="compositionally biased region" description="Low complexity" evidence="1">
    <location>
        <begin position="30"/>
        <end position="49"/>
    </location>
</feature>
<dbReference type="Pfam" id="PF01547">
    <property type="entry name" value="SBP_bac_1"/>
    <property type="match status" value="1"/>
</dbReference>
<dbReference type="InterPro" id="IPR050490">
    <property type="entry name" value="Bact_solute-bd_prot1"/>
</dbReference>
<dbReference type="KEGG" id="pswu:SY83_01430"/>
<evidence type="ECO:0008006" key="5">
    <source>
        <dbReference type="Google" id="ProtNLM"/>
    </source>
</evidence>
<keyword evidence="4" id="KW-1185">Reference proteome</keyword>
<dbReference type="InterPro" id="IPR006059">
    <property type="entry name" value="SBP"/>
</dbReference>
<evidence type="ECO:0000256" key="2">
    <source>
        <dbReference type="SAM" id="SignalP"/>
    </source>
</evidence>
<dbReference type="EMBL" id="CP011388">
    <property type="protein sequence ID" value="ANE45212.1"/>
    <property type="molecule type" value="Genomic_DNA"/>
</dbReference>
<sequence>MRRSKQLIFVIAIALIVMSLVAAGCSNNSGNNGSKGTNEATNTATNAPAKNEENSDPSALAELSGLNFSWYIHYDWAVPEPWAQDPTSQWIKEQKGVNIEYVQSGGAAGQKFNTMIVSDQLPDVITLDRSADMEKLVQAGQLVPISKYVDKYPNLKKWAGDKTLGLLKSSDGELYGFPNWYGGANGNTGWAVNKEIYKALGSPKLETYEDLEAYLKKVKEAYPNVIPLETGELSPGGIIQAGNLIYSGYGEEKTTFFLDNLKAYPENNQFQSILKDPALLDSVKQLNKLFNEKLITQDAFTQKSDQLQEKLKTGRVAVVGLNNIFQVQEGHAVLAEKNADHGYQVIPPLHGKGLDLAKIKPANFSTLGWNVSVITKNAKDPEKIFAFMDWATSEEGQQLFTFGPKGLLWDEADADGVPIPNDKAKTITQADKDKLKIGSGNYFANSILHQNLIDLNEERYVEKKPSQFDGPSAIKVLKASSYDTTEFEGIQPMPDTDLGIIYGQVKDIMKEAYARAIFADTSEQAVQIINKAQTDAEAAGYDQVLKYMTDKWQENLKKVSG</sequence>
<gene>
    <name evidence="3" type="ORF">SY83_01430</name>
</gene>
<reference evidence="3 4" key="1">
    <citation type="submission" date="2015-01" db="EMBL/GenBank/DDBJ databases">
        <title>Paenibacillus swuensis/DY6/whole genome sequencing.</title>
        <authorList>
            <person name="Kim M.K."/>
            <person name="Srinivasan S."/>
            <person name="Lee J.-J."/>
        </authorList>
    </citation>
    <scope>NUCLEOTIDE SEQUENCE [LARGE SCALE GENOMIC DNA]</scope>
    <source>
        <strain evidence="3 4">DY6</strain>
    </source>
</reference>
<dbReference type="STRING" id="1178515.SY83_01430"/>
<dbReference type="RefSeq" id="WP_068603566.1">
    <property type="nucleotide sequence ID" value="NZ_CP011388.1"/>
</dbReference>
<dbReference type="PROSITE" id="PS51257">
    <property type="entry name" value="PROKAR_LIPOPROTEIN"/>
    <property type="match status" value="1"/>
</dbReference>
<dbReference type="Gene3D" id="3.40.190.10">
    <property type="entry name" value="Periplasmic binding protein-like II"/>
    <property type="match status" value="2"/>
</dbReference>
<proteinExistence type="predicted"/>
<evidence type="ECO:0000256" key="1">
    <source>
        <dbReference type="SAM" id="MobiDB-lite"/>
    </source>
</evidence>
<dbReference type="AlphaFoldDB" id="A0A172TE36"/>
<dbReference type="PANTHER" id="PTHR43649">
    <property type="entry name" value="ARABINOSE-BINDING PROTEIN-RELATED"/>
    <property type="match status" value="1"/>
</dbReference>
<evidence type="ECO:0000313" key="3">
    <source>
        <dbReference type="EMBL" id="ANE45212.1"/>
    </source>
</evidence>
<dbReference type="OrthoDB" id="2752887at2"/>
<dbReference type="SUPFAM" id="SSF53850">
    <property type="entry name" value="Periplasmic binding protein-like II"/>
    <property type="match status" value="1"/>
</dbReference>
<dbReference type="PATRIC" id="fig|1178515.4.peg.260"/>
<keyword evidence="2" id="KW-0732">Signal</keyword>
<feature type="signal peptide" evidence="2">
    <location>
        <begin position="1"/>
        <end position="22"/>
    </location>
</feature>
<feature type="chain" id="PRO_5038375349" description="ABC transporter substrate-binding protein" evidence="2">
    <location>
        <begin position="23"/>
        <end position="561"/>
    </location>
</feature>
<dbReference type="PANTHER" id="PTHR43649:SF12">
    <property type="entry name" value="DIACETYLCHITOBIOSE BINDING PROTEIN DASA"/>
    <property type="match status" value="1"/>
</dbReference>
<organism evidence="3 4">
    <name type="scientific">Paenibacillus swuensis</name>
    <dbReference type="NCBI Taxonomy" id="1178515"/>
    <lineage>
        <taxon>Bacteria</taxon>
        <taxon>Bacillati</taxon>
        <taxon>Bacillota</taxon>
        <taxon>Bacilli</taxon>
        <taxon>Bacillales</taxon>
        <taxon>Paenibacillaceae</taxon>
        <taxon>Paenibacillus</taxon>
    </lineage>
</organism>
<feature type="region of interest" description="Disordered" evidence="1">
    <location>
        <begin position="30"/>
        <end position="57"/>
    </location>
</feature>
<accession>A0A172TE36</accession>